<dbReference type="GO" id="GO:0055085">
    <property type="term" value="P:transmembrane transport"/>
    <property type="evidence" value="ECO:0007669"/>
    <property type="project" value="UniProtKB-ARBA"/>
</dbReference>
<dbReference type="InterPro" id="IPR025997">
    <property type="entry name" value="SBP_2_dom"/>
</dbReference>
<evidence type="ECO:0000256" key="1">
    <source>
        <dbReference type="ARBA" id="ARBA00004196"/>
    </source>
</evidence>
<gene>
    <name evidence="5" type="ORF">GCM10007876_36030</name>
</gene>
<reference evidence="5" key="2">
    <citation type="submission" date="2023-01" db="EMBL/GenBank/DDBJ databases">
        <title>Draft genome sequence of Litoribrevibacter albus strain NBRC 110071.</title>
        <authorList>
            <person name="Sun Q."/>
            <person name="Mori K."/>
        </authorList>
    </citation>
    <scope>NUCLEOTIDE SEQUENCE</scope>
    <source>
        <strain evidence="5">NBRC 110071</strain>
    </source>
</reference>
<dbReference type="GO" id="GO:0030313">
    <property type="term" value="C:cell envelope"/>
    <property type="evidence" value="ECO:0007669"/>
    <property type="project" value="UniProtKB-SubCell"/>
</dbReference>
<dbReference type="EMBL" id="BSNM01000016">
    <property type="protein sequence ID" value="GLQ33124.1"/>
    <property type="molecule type" value="Genomic_DNA"/>
</dbReference>
<name>A0AA37SFI3_9GAMM</name>
<evidence type="ECO:0000256" key="3">
    <source>
        <dbReference type="ARBA" id="ARBA00022729"/>
    </source>
</evidence>
<feature type="domain" description="Periplasmic binding protein" evidence="4">
    <location>
        <begin position="37"/>
        <end position="220"/>
    </location>
</feature>
<dbReference type="AlphaFoldDB" id="A0AA37SFI3"/>
<dbReference type="CDD" id="cd06324">
    <property type="entry name" value="PBP1_ABC_sugar_binding-like"/>
    <property type="match status" value="1"/>
</dbReference>
<comment type="caution">
    <text evidence="5">The sequence shown here is derived from an EMBL/GenBank/DDBJ whole genome shotgun (WGS) entry which is preliminary data.</text>
</comment>
<keyword evidence="3" id="KW-0732">Signal</keyword>
<keyword evidence="6" id="KW-1185">Reference proteome</keyword>
<evidence type="ECO:0000313" key="6">
    <source>
        <dbReference type="Proteomes" id="UP001161389"/>
    </source>
</evidence>
<reference evidence="5" key="1">
    <citation type="journal article" date="2014" name="Int. J. Syst. Evol. Microbiol.">
        <title>Complete genome sequence of Corynebacterium casei LMG S-19264T (=DSM 44701T), isolated from a smear-ripened cheese.</title>
        <authorList>
            <consortium name="US DOE Joint Genome Institute (JGI-PGF)"/>
            <person name="Walter F."/>
            <person name="Albersmeier A."/>
            <person name="Kalinowski J."/>
            <person name="Ruckert C."/>
        </authorList>
    </citation>
    <scope>NUCLEOTIDE SEQUENCE</scope>
    <source>
        <strain evidence="5">NBRC 110071</strain>
    </source>
</reference>
<dbReference type="Proteomes" id="UP001161389">
    <property type="component" value="Unassembled WGS sequence"/>
</dbReference>
<proteinExistence type="inferred from homology"/>
<evidence type="ECO:0000256" key="2">
    <source>
        <dbReference type="ARBA" id="ARBA00007639"/>
    </source>
</evidence>
<comment type="subcellular location">
    <subcellularLocation>
        <location evidence="1">Cell envelope</location>
    </subcellularLocation>
</comment>
<dbReference type="SUPFAM" id="SSF53822">
    <property type="entry name" value="Periplasmic binding protein-like I"/>
    <property type="match status" value="1"/>
</dbReference>
<organism evidence="5 6">
    <name type="scientific">Litoribrevibacter albus</name>
    <dbReference type="NCBI Taxonomy" id="1473156"/>
    <lineage>
        <taxon>Bacteria</taxon>
        <taxon>Pseudomonadati</taxon>
        <taxon>Pseudomonadota</taxon>
        <taxon>Gammaproteobacteria</taxon>
        <taxon>Oceanospirillales</taxon>
        <taxon>Oceanospirillaceae</taxon>
        <taxon>Litoribrevibacter</taxon>
    </lineage>
</organism>
<comment type="similarity">
    <text evidence="2">Belongs to the bacterial solute-binding protein 2 family.</text>
</comment>
<evidence type="ECO:0000313" key="5">
    <source>
        <dbReference type="EMBL" id="GLQ33124.1"/>
    </source>
</evidence>
<dbReference type="Pfam" id="PF13407">
    <property type="entry name" value="Peripla_BP_4"/>
    <property type="match status" value="1"/>
</dbReference>
<protein>
    <submittedName>
        <fullName evidence="5">Sugar ABC transporter substrate-binding protein</fullName>
    </submittedName>
</protein>
<sequence>MHEAASQLNIQLIEVFGDRHWKKMLREGQALLTNQSLDYLVLVNEHQKAGELMRLAEKQGVPTFLLLNGLGEDDPASVYGNWKGSLIPDNHSAGREMAESLFKAHSGAGKLFTLVGDTLTPASLDRTSGLDAALALYPGVHEILRGSGQWSESVAYNKTKLLLNRETPEMVWAANDNIALGAIRALKETGVVPGKDVSVVGLNWSKEGLASVEKGELLMTHGGHFMAGAWMMVLVYDDYHRLGTAKTYNFQMSAITSRNIKKYQACFGEGRWDSIDFKRFSRTTRKKASTSPYEFSLSRMMEYARGC</sequence>
<dbReference type="GO" id="GO:0030246">
    <property type="term" value="F:carbohydrate binding"/>
    <property type="evidence" value="ECO:0007669"/>
    <property type="project" value="UniProtKB-ARBA"/>
</dbReference>
<dbReference type="Gene3D" id="3.40.50.2300">
    <property type="match status" value="2"/>
</dbReference>
<evidence type="ECO:0000259" key="4">
    <source>
        <dbReference type="Pfam" id="PF13407"/>
    </source>
</evidence>
<dbReference type="PANTHER" id="PTHR46847:SF2">
    <property type="entry name" value="ABC TRANSPORTER SUGAR-BINDING PROTEIN"/>
    <property type="match status" value="1"/>
</dbReference>
<accession>A0AA37SFI3</accession>
<dbReference type="PANTHER" id="PTHR46847">
    <property type="entry name" value="D-ALLOSE-BINDING PERIPLASMIC PROTEIN-RELATED"/>
    <property type="match status" value="1"/>
</dbReference>
<dbReference type="InterPro" id="IPR028082">
    <property type="entry name" value="Peripla_BP_I"/>
</dbReference>